<proteinExistence type="predicted"/>
<evidence type="ECO:0000313" key="3">
    <source>
        <dbReference type="Proteomes" id="UP001149165"/>
    </source>
</evidence>
<evidence type="ECO:0000313" key="2">
    <source>
        <dbReference type="EMBL" id="KAJ5101151.1"/>
    </source>
</evidence>
<gene>
    <name evidence="2" type="ORF">N7456_007203</name>
</gene>
<dbReference type="EMBL" id="JAPQKH010000004">
    <property type="protein sequence ID" value="KAJ5101151.1"/>
    <property type="molecule type" value="Genomic_DNA"/>
</dbReference>
<dbReference type="AlphaFoldDB" id="A0A9W9FJ29"/>
<name>A0A9W9FJ29_9EURO</name>
<sequence length="75" mass="7608">MRATFIISAFLASVGTVSAIKCAGAGSISGHARSFTTDSGGAGNGYVRVCDCPSGTKEDEFKVTDDATIDICVKA</sequence>
<dbReference type="Proteomes" id="UP001149165">
    <property type="component" value="Unassembled WGS sequence"/>
</dbReference>
<keyword evidence="3" id="KW-1185">Reference proteome</keyword>
<accession>A0A9W9FJ29</accession>
<reference evidence="2" key="2">
    <citation type="journal article" date="2023" name="IMA Fungus">
        <title>Comparative genomic study of the Penicillium genus elucidates a diverse pangenome and 15 lateral gene transfer events.</title>
        <authorList>
            <person name="Petersen C."/>
            <person name="Sorensen T."/>
            <person name="Nielsen M.R."/>
            <person name="Sondergaard T.E."/>
            <person name="Sorensen J.L."/>
            <person name="Fitzpatrick D.A."/>
            <person name="Frisvad J.C."/>
            <person name="Nielsen K.L."/>
        </authorList>
    </citation>
    <scope>NUCLEOTIDE SEQUENCE</scope>
    <source>
        <strain evidence="2">IBT 30069</strain>
    </source>
</reference>
<comment type="caution">
    <text evidence="2">The sequence shown here is derived from an EMBL/GenBank/DDBJ whole genome shotgun (WGS) entry which is preliminary data.</text>
</comment>
<feature type="signal peptide" evidence="1">
    <location>
        <begin position="1"/>
        <end position="19"/>
    </location>
</feature>
<feature type="chain" id="PRO_5040896195" evidence="1">
    <location>
        <begin position="20"/>
        <end position="75"/>
    </location>
</feature>
<evidence type="ECO:0000256" key="1">
    <source>
        <dbReference type="SAM" id="SignalP"/>
    </source>
</evidence>
<dbReference type="OrthoDB" id="10293155at2759"/>
<reference evidence="2" key="1">
    <citation type="submission" date="2022-11" db="EMBL/GenBank/DDBJ databases">
        <authorList>
            <person name="Petersen C."/>
        </authorList>
    </citation>
    <scope>NUCLEOTIDE SEQUENCE</scope>
    <source>
        <strain evidence="2">IBT 30069</strain>
    </source>
</reference>
<organism evidence="2 3">
    <name type="scientific">Penicillium angulare</name>
    <dbReference type="NCBI Taxonomy" id="116970"/>
    <lineage>
        <taxon>Eukaryota</taxon>
        <taxon>Fungi</taxon>
        <taxon>Dikarya</taxon>
        <taxon>Ascomycota</taxon>
        <taxon>Pezizomycotina</taxon>
        <taxon>Eurotiomycetes</taxon>
        <taxon>Eurotiomycetidae</taxon>
        <taxon>Eurotiales</taxon>
        <taxon>Aspergillaceae</taxon>
        <taxon>Penicillium</taxon>
    </lineage>
</organism>
<protein>
    <submittedName>
        <fullName evidence="2">Uncharacterized protein</fullName>
    </submittedName>
</protein>
<keyword evidence="1" id="KW-0732">Signal</keyword>